<dbReference type="EMBL" id="KZ293659">
    <property type="protein sequence ID" value="PBK92197.1"/>
    <property type="molecule type" value="Genomic_DNA"/>
</dbReference>
<evidence type="ECO:0000313" key="2">
    <source>
        <dbReference type="Proteomes" id="UP000217790"/>
    </source>
</evidence>
<gene>
    <name evidence="1" type="ORF">ARMGADRAFT_1080978</name>
</gene>
<reference evidence="2" key="1">
    <citation type="journal article" date="2017" name="Nat. Ecol. Evol.">
        <title>Genome expansion and lineage-specific genetic innovations in the forest pathogenic fungi Armillaria.</title>
        <authorList>
            <person name="Sipos G."/>
            <person name="Prasanna A.N."/>
            <person name="Walter M.C."/>
            <person name="O'Connor E."/>
            <person name="Balint B."/>
            <person name="Krizsan K."/>
            <person name="Kiss B."/>
            <person name="Hess J."/>
            <person name="Varga T."/>
            <person name="Slot J."/>
            <person name="Riley R."/>
            <person name="Boka B."/>
            <person name="Rigling D."/>
            <person name="Barry K."/>
            <person name="Lee J."/>
            <person name="Mihaltcheva S."/>
            <person name="LaButti K."/>
            <person name="Lipzen A."/>
            <person name="Waldron R."/>
            <person name="Moloney N.M."/>
            <person name="Sperisen C."/>
            <person name="Kredics L."/>
            <person name="Vagvoelgyi C."/>
            <person name="Patrignani A."/>
            <person name="Fitzpatrick D."/>
            <person name="Nagy I."/>
            <person name="Doyle S."/>
            <person name="Anderson J.B."/>
            <person name="Grigoriev I.V."/>
            <person name="Gueldener U."/>
            <person name="Muensterkoetter M."/>
            <person name="Nagy L.G."/>
        </authorList>
    </citation>
    <scope>NUCLEOTIDE SEQUENCE [LARGE SCALE GENOMIC DNA]</scope>
    <source>
        <strain evidence="2">Ar21-2</strain>
    </source>
</reference>
<dbReference type="AlphaFoldDB" id="A0A2H3DSX4"/>
<accession>A0A2H3DSX4</accession>
<dbReference type="InParanoid" id="A0A2H3DSX4"/>
<sequence length="205" mass="22769">MSTPAAPLSSLLSIFLDQGGSYAKPQGPHSKNDPAVVACSQFFVQGFPNTYTASSLSPNLLMLVSRVWDPRWNFELDITSTVKRESSLIWQVYRLSDRRSAMPALLTNENLNGERVPSCPSLQGICRPKGSVMVVEVHSVSVLPSDDIVNPVPFSNMVFGIYILTIVFFHLSTPPAKPELVKRDFVPFFRTLIRGGARDYRVLPQ</sequence>
<dbReference type="Proteomes" id="UP000217790">
    <property type="component" value="Unassembled WGS sequence"/>
</dbReference>
<evidence type="ECO:0000313" key="1">
    <source>
        <dbReference type="EMBL" id="PBK92197.1"/>
    </source>
</evidence>
<proteinExistence type="predicted"/>
<name>A0A2H3DSX4_ARMGA</name>
<keyword evidence="2" id="KW-1185">Reference proteome</keyword>
<organism evidence="1 2">
    <name type="scientific">Armillaria gallica</name>
    <name type="common">Bulbous honey fungus</name>
    <name type="synonym">Armillaria bulbosa</name>
    <dbReference type="NCBI Taxonomy" id="47427"/>
    <lineage>
        <taxon>Eukaryota</taxon>
        <taxon>Fungi</taxon>
        <taxon>Dikarya</taxon>
        <taxon>Basidiomycota</taxon>
        <taxon>Agaricomycotina</taxon>
        <taxon>Agaricomycetes</taxon>
        <taxon>Agaricomycetidae</taxon>
        <taxon>Agaricales</taxon>
        <taxon>Marasmiineae</taxon>
        <taxon>Physalacriaceae</taxon>
        <taxon>Armillaria</taxon>
    </lineage>
</organism>
<protein>
    <submittedName>
        <fullName evidence="1">Uncharacterized protein</fullName>
    </submittedName>
</protein>